<evidence type="ECO:0000313" key="2">
    <source>
        <dbReference type="EMBL" id="AES91448.1"/>
    </source>
</evidence>
<keyword evidence="4" id="KW-1185">Reference proteome</keyword>
<feature type="transmembrane region" description="Helical" evidence="1">
    <location>
        <begin position="29"/>
        <end position="52"/>
    </location>
</feature>
<gene>
    <name evidence="2" type="ordered locus">MTR_4g113660</name>
</gene>
<protein>
    <submittedName>
        <fullName evidence="2">Transmembrane protein, putative</fullName>
    </submittedName>
</protein>
<dbReference type="HOGENOM" id="CLU_2281611_0_0_1"/>
<evidence type="ECO:0000256" key="1">
    <source>
        <dbReference type="SAM" id="Phobius"/>
    </source>
</evidence>
<dbReference type="AlphaFoldDB" id="G7JV92"/>
<keyword evidence="1" id="KW-0472">Membrane</keyword>
<keyword evidence="1" id="KW-1133">Transmembrane helix</keyword>
<sequence length="102" mass="11543">MGPLVPHSFFPIAATDASKDLIYCLKNELFWLISSGGLLFGPEGSAVASPVIKTRKKKKTERKKEHANYTLKNKVPSALLFRRFSRPLGKNHEEEAQYQKQL</sequence>
<dbReference type="EMBL" id="CM001220">
    <property type="protein sequence ID" value="AES91448.1"/>
    <property type="molecule type" value="Genomic_DNA"/>
</dbReference>
<dbReference type="PaxDb" id="3880-AES91448"/>
<reference evidence="2 4" key="1">
    <citation type="journal article" date="2011" name="Nature">
        <title>The Medicago genome provides insight into the evolution of rhizobial symbioses.</title>
        <authorList>
            <person name="Young N.D."/>
            <person name="Debelle F."/>
            <person name="Oldroyd G.E."/>
            <person name="Geurts R."/>
            <person name="Cannon S.B."/>
            <person name="Udvardi M.K."/>
            <person name="Benedito V.A."/>
            <person name="Mayer K.F."/>
            <person name="Gouzy J."/>
            <person name="Schoof H."/>
            <person name="Van de Peer Y."/>
            <person name="Proost S."/>
            <person name="Cook D.R."/>
            <person name="Meyers B.C."/>
            <person name="Spannagl M."/>
            <person name="Cheung F."/>
            <person name="De Mita S."/>
            <person name="Krishnakumar V."/>
            <person name="Gundlach H."/>
            <person name="Zhou S."/>
            <person name="Mudge J."/>
            <person name="Bharti A.K."/>
            <person name="Murray J.D."/>
            <person name="Naoumkina M.A."/>
            <person name="Rosen B."/>
            <person name="Silverstein K.A."/>
            <person name="Tang H."/>
            <person name="Rombauts S."/>
            <person name="Zhao P.X."/>
            <person name="Zhou P."/>
            <person name="Barbe V."/>
            <person name="Bardou P."/>
            <person name="Bechner M."/>
            <person name="Bellec A."/>
            <person name="Berger A."/>
            <person name="Berges H."/>
            <person name="Bidwell S."/>
            <person name="Bisseling T."/>
            <person name="Choisne N."/>
            <person name="Couloux A."/>
            <person name="Denny R."/>
            <person name="Deshpande S."/>
            <person name="Dai X."/>
            <person name="Doyle J.J."/>
            <person name="Dudez A.M."/>
            <person name="Farmer A.D."/>
            <person name="Fouteau S."/>
            <person name="Franken C."/>
            <person name="Gibelin C."/>
            <person name="Gish J."/>
            <person name="Goldstein S."/>
            <person name="Gonzalez A.J."/>
            <person name="Green P.J."/>
            <person name="Hallab A."/>
            <person name="Hartog M."/>
            <person name="Hua A."/>
            <person name="Humphray S.J."/>
            <person name="Jeong D.H."/>
            <person name="Jing Y."/>
            <person name="Jocker A."/>
            <person name="Kenton S.M."/>
            <person name="Kim D.J."/>
            <person name="Klee K."/>
            <person name="Lai H."/>
            <person name="Lang C."/>
            <person name="Lin S."/>
            <person name="Macmil S.L."/>
            <person name="Magdelenat G."/>
            <person name="Matthews L."/>
            <person name="McCorrison J."/>
            <person name="Monaghan E.L."/>
            <person name="Mun J.H."/>
            <person name="Najar F.Z."/>
            <person name="Nicholson C."/>
            <person name="Noirot C."/>
            <person name="O'Bleness M."/>
            <person name="Paule C.R."/>
            <person name="Poulain J."/>
            <person name="Prion F."/>
            <person name="Qin B."/>
            <person name="Qu C."/>
            <person name="Retzel E.F."/>
            <person name="Riddle C."/>
            <person name="Sallet E."/>
            <person name="Samain S."/>
            <person name="Samson N."/>
            <person name="Sanders I."/>
            <person name="Saurat O."/>
            <person name="Scarpelli C."/>
            <person name="Schiex T."/>
            <person name="Segurens B."/>
            <person name="Severin A.J."/>
            <person name="Sherrier D.J."/>
            <person name="Shi R."/>
            <person name="Sims S."/>
            <person name="Singer S.R."/>
            <person name="Sinharoy S."/>
            <person name="Sterck L."/>
            <person name="Viollet A."/>
            <person name="Wang B.B."/>
            <person name="Wang K."/>
            <person name="Wang M."/>
            <person name="Wang X."/>
            <person name="Warfsmann J."/>
            <person name="Weissenbach J."/>
            <person name="White D.D."/>
            <person name="White J.D."/>
            <person name="Wiley G.B."/>
            <person name="Wincker P."/>
            <person name="Xing Y."/>
            <person name="Yang L."/>
            <person name="Yao Z."/>
            <person name="Ying F."/>
            <person name="Zhai J."/>
            <person name="Zhou L."/>
            <person name="Zuber A."/>
            <person name="Denarie J."/>
            <person name="Dixon R.A."/>
            <person name="May G.D."/>
            <person name="Schwartz D.C."/>
            <person name="Rogers J."/>
            <person name="Quetier F."/>
            <person name="Town C.D."/>
            <person name="Roe B.A."/>
        </authorList>
    </citation>
    <scope>NUCLEOTIDE SEQUENCE [LARGE SCALE GENOMIC DNA]</scope>
    <source>
        <strain evidence="2">A17</strain>
        <strain evidence="3 4">cv. Jemalong A17</strain>
    </source>
</reference>
<accession>G7JV92</accession>
<dbReference type="EnsemblPlants" id="AES91448">
    <property type="protein sequence ID" value="AES91448"/>
    <property type="gene ID" value="MTR_4g113660"/>
</dbReference>
<keyword evidence="1 2" id="KW-0812">Transmembrane</keyword>
<dbReference type="Proteomes" id="UP000002051">
    <property type="component" value="Chromosome 4"/>
</dbReference>
<reference evidence="2 4" key="2">
    <citation type="journal article" date="2014" name="BMC Genomics">
        <title>An improved genome release (version Mt4.0) for the model legume Medicago truncatula.</title>
        <authorList>
            <person name="Tang H."/>
            <person name="Krishnakumar V."/>
            <person name="Bidwell S."/>
            <person name="Rosen B."/>
            <person name="Chan A."/>
            <person name="Zhou S."/>
            <person name="Gentzbittel L."/>
            <person name="Childs K.L."/>
            <person name="Yandell M."/>
            <person name="Gundlach H."/>
            <person name="Mayer K.F."/>
            <person name="Schwartz D.C."/>
            <person name="Town C.D."/>
        </authorList>
    </citation>
    <scope>GENOME REANNOTATION</scope>
    <source>
        <strain evidence="3 4">cv. Jemalong A17</strain>
    </source>
</reference>
<proteinExistence type="predicted"/>
<evidence type="ECO:0000313" key="4">
    <source>
        <dbReference type="Proteomes" id="UP000002051"/>
    </source>
</evidence>
<reference evidence="3" key="3">
    <citation type="submission" date="2015-04" db="UniProtKB">
        <authorList>
            <consortium name="EnsemblPlants"/>
        </authorList>
    </citation>
    <scope>IDENTIFICATION</scope>
    <source>
        <strain evidence="3">cv. Jemalong A17</strain>
    </source>
</reference>
<name>G7JV92_MEDTR</name>
<organism evidence="2 4">
    <name type="scientific">Medicago truncatula</name>
    <name type="common">Barrel medic</name>
    <name type="synonym">Medicago tribuloides</name>
    <dbReference type="NCBI Taxonomy" id="3880"/>
    <lineage>
        <taxon>Eukaryota</taxon>
        <taxon>Viridiplantae</taxon>
        <taxon>Streptophyta</taxon>
        <taxon>Embryophyta</taxon>
        <taxon>Tracheophyta</taxon>
        <taxon>Spermatophyta</taxon>
        <taxon>Magnoliopsida</taxon>
        <taxon>eudicotyledons</taxon>
        <taxon>Gunneridae</taxon>
        <taxon>Pentapetalae</taxon>
        <taxon>rosids</taxon>
        <taxon>fabids</taxon>
        <taxon>Fabales</taxon>
        <taxon>Fabaceae</taxon>
        <taxon>Papilionoideae</taxon>
        <taxon>50 kb inversion clade</taxon>
        <taxon>NPAAA clade</taxon>
        <taxon>Hologalegina</taxon>
        <taxon>IRL clade</taxon>
        <taxon>Trifolieae</taxon>
        <taxon>Medicago</taxon>
    </lineage>
</organism>
<evidence type="ECO:0000313" key="3">
    <source>
        <dbReference type="EnsemblPlants" id="AES91448"/>
    </source>
</evidence>